<dbReference type="SMART" id="SM00642">
    <property type="entry name" value="Aamy"/>
    <property type="match status" value="1"/>
</dbReference>
<feature type="domain" description="Glycosyl hydrolase family 13 catalytic" evidence="5">
    <location>
        <begin position="175"/>
        <end position="575"/>
    </location>
</feature>
<dbReference type="Gene3D" id="3.20.20.80">
    <property type="entry name" value="Glycosidases"/>
    <property type="match status" value="1"/>
</dbReference>
<accession>A0ABM9MJD1</accession>
<proteinExistence type="inferred from homology"/>
<keyword evidence="2" id="KW-0378">Hydrolase</keyword>
<dbReference type="SUPFAM" id="SSF51011">
    <property type="entry name" value="Glycosyl hydrolase domain"/>
    <property type="match status" value="1"/>
</dbReference>
<evidence type="ECO:0000256" key="4">
    <source>
        <dbReference type="SAM" id="MobiDB-lite"/>
    </source>
</evidence>
<evidence type="ECO:0000256" key="3">
    <source>
        <dbReference type="ARBA" id="ARBA00023295"/>
    </source>
</evidence>
<dbReference type="CDD" id="cd02856">
    <property type="entry name" value="E_set_GDE_Isoamylase_N"/>
    <property type="match status" value="1"/>
</dbReference>
<keyword evidence="7" id="KW-1185">Reference proteome</keyword>
<dbReference type="Pfam" id="PF02922">
    <property type="entry name" value="CBM_48"/>
    <property type="match status" value="1"/>
</dbReference>
<name>A0ABM9MJD1_9MYCO</name>
<dbReference type="InterPro" id="IPR048644">
    <property type="entry name" value="Isoamylase_C"/>
</dbReference>
<dbReference type="InterPro" id="IPR014756">
    <property type="entry name" value="Ig_E-set"/>
</dbReference>
<evidence type="ECO:0000256" key="1">
    <source>
        <dbReference type="ARBA" id="ARBA00008061"/>
    </source>
</evidence>
<dbReference type="EMBL" id="OY726395">
    <property type="protein sequence ID" value="CAJ1586638.1"/>
    <property type="molecule type" value="Genomic_DNA"/>
</dbReference>
<dbReference type="Gene3D" id="2.60.40.1180">
    <property type="entry name" value="Golgi alpha-mannosidase II"/>
    <property type="match status" value="1"/>
</dbReference>
<protein>
    <submittedName>
        <fullName evidence="6">Glycogen debranching protein GlgX</fullName>
    </submittedName>
</protein>
<dbReference type="Pfam" id="PF21331">
    <property type="entry name" value="Isoamylase_C"/>
    <property type="match status" value="1"/>
</dbReference>
<dbReference type="InterPro" id="IPR011837">
    <property type="entry name" value="Glycogen_debranch_GlgX"/>
</dbReference>
<reference evidence="6 7" key="1">
    <citation type="submission" date="2023-08" db="EMBL/GenBank/DDBJ databases">
        <authorList>
            <person name="Folkvardsen B D."/>
            <person name="Norman A."/>
        </authorList>
    </citation>
    <scope>NUCLEOTIDE SEQUENCE [LARGE SCALE GENOMIC DNA]</scope>
    <source>
        <strain evidence="6 7">Mu0050</strain>
    </source>
</reference>
<evidence type="ECO:0000256" key="2">
    <source>
        <dbReference type="ARBA" id="ARBA00022801"/>
    </source>
</evidence>
<comment type="similarity">
    <text evidence="1">Belongs to the glycosyl hydrolase 13 family.</text>
</comment>
<dbReference type="SUPFAM" id="SSF51445">
    <property type="entry name" value="(Trans)glycosidases"/>
    <property type="match status" value="1"/>
</dbReference>
<dbReference type="Gene3D" id="2.60.40.10">
    <property type="entry name" value="Immunoglobulins"/>
    <property type="match status" value="1"/>
</dbReference>
<dbReference type="SUPFAM" id="SSF81296">
    <property type="entry name" value="E set domains"/>
    <property type="match status" value="1"/>
</dbReference>
<dbReference type="InterPro" id="IPR004193">
    <property type="entry name" value="Glyco_hydro_13_N"/>
</dbReference>
<dbReference type="InterPro" id="IPR006047">
    <property type="entry name" value="GH13_cat_dom"/>
</dbReference>
<dbReference type="InterPro" id="IPR013783">
    <property type="entry name" value="Ig-like_fold"/>
</dbReference>
<dbReference type="InterPro" id="IPR013780">
    <property type="entry name" value="Glyco_hydro_b"/>
</dbReference>
<gene>
    <name evidence="6" type="primary">glgX</name>
    <name evidence="6" type="ORF">MU0050_004380</name>
</gene>
<dbReference type="InterPro" id="IPR044505">
    <property type="entry name" value="GlgX_Isoamylase_N_E_set"/>
</dbReference>
<feature type="region of interest" description="Disordered" evidence="4">
    <location>
        <begin position="474"/>
        <end position="499"/>
    </location>
</feature>
<dbReference type="InterPro" id="IPR017853">
    <property type="entry name" value="GH"/>
</dbReference>
<evidence type="ECO:0000259" key="5">
    <source>
        <dbReference type="SMART" id="SM00642"/>
    </source>
</evidence>
<dbReference type="Pfam" id="PF00128">
    <property type="entry name" value="Alpha-amylase"/>
    <property type="match status" value="2"/>
</dbReference>
<evidence type="ECO:0000313" key="7">
    <source>
        <dbReference type="Proteomes" id="UP001190466"/>
    </source>
</evidence>
<organism evidence="6 7">
    <name type="scientific">[Mycobacterium] wendilense</name>
    <dbReference type="NCBI Taxonomy" id="3064284"/>
    <lineage>
        <taxon>Bacteria</taxon>
        <taxon>Bacillati</taxon>
        <taxon>Actinomycetota</taxon>
        <taxon>Actinomycetes</taxon>
        <taxon>Mycobacteriales</taxon>
        <taxon>Mycobacteriaceae</taxon>
        <taxon>Mycolicibacter</taxon>
    </lineage>
</organism>
<dbReference type="CDD" id="cd11326">
    <property type="entry name" value="AmyAc_Glg_debranch"/>
    <property type="match status" value="1"/>
</dbReference>
<dbReference type="Proteomes" id="UP001190466">
    <property type="component" value="Chromosome"/>
</dbReference>
<dbReference type="RefSeq" id="WP_316512574.1">
    <property type="nucleotide sequence ID" value="NZ_OY726395.1"/>
</dbReference>
<dbReference type="NCBIfam" id="TIGR02100">
    <property type="entry name" value="glgX_debranch"/>
    <property type="match status" value="1"/>
</dbReference>
<dbReference type="PANTHER" id="PTHR43002">
    <property type="entry name" value="GLYCOGEN DEBRANCHING ENZYME"/>
    <property type="match status" value="1"/>
</dbReference>
<sequence length="713" mass="79724">MTSSTPASNIEVWPGKAYPLGAAYDGSGTNFALFSEVAEQVDLCLFDADGTETRIKMPEVDGFVWHGFLPGVEPGQRYGYRVHGPHDPANGHRCNPNKLLLDPYSKAIDGNFDWDQSLFGYNFGDPDSRNDEDSAASMPKSVVINPYFDWGTDRPPKHEYADTVIYETHVKGLTQTHPEIPEQARGTYAGIAHPAIIEHLQSLGVTAVELMPVHHFANDSTLIDKGLTNYWGYNTIGFFAPDSKYTSSTTPGGQVQEFKVMVRALHEAGIEVILDVVYNHTAEGNHLGPTLSMRGIDNAAYYRLEDNDKRYYTDYTGTGNSLNVGHPHSLQLIMDSLRYWVTEMHVDGFRFDLAATLAREFYDVDRLSTFFELVQQDPTVSQTKLIAEPWDLGPGGYQVGNFPPQWTEWNGKYRDTVRDFWRGESASLGEFASRLTGSADLYEHTARRPVASINFVTAHDGFTLRDLVSYNEKHNEANGEDNNDGESHNRSWNCGVEGPTDDPDVVELRARQQRNFLTTLLLSQGVPMISHGDELGRTQQGNNNGYCQDNEITWVDWENADEGLLEFARKVSALRADHPVFRRRRFFTGRPVRRRESTGLRDISWFQPDGSEMTEEDWDSGFGKSIAVYLNGLGIPGMDPRGQRITDDSFVLCFNAHHEPIEFTLPPTELGAQWRVVTHTAVPENGHGEVTMAAGSVVIVEGRALVVLQAADE</sequence>
<keyword evidence="3" id="KW-0326">Glycosidase</keyword>
<evidence type="ECO:0000313" key="6">
    <source>
        <dbReference type="EMBL" id="CAJ1586638.1"/>
    </source>
</evidence>